<evidence type="ECO:0000259" key="1">
    <source>
        <dbReference type="Pfam" id="PF24758"/>
    </source>
</evidence>
<dbReference type="Proteomes" id="UP001224775">
    <property type="component" value="Unassembled WGS sequence"/>
</dbReference>
<organism evidence="2 3">
    <name type="scientific">Skeletonema marinoi</name>
    <dbReference type="NCBI Taxonomy" id="267567"/>
    <lineage>
        <taxon>Eukaryota</taxon>
        <taxon>Sar</taxon>
        <taxon>Stramenopiles</taxon>
        <taxon>Ochrophyta</taxon>
        <taxon>Bacillariophyta</taxon>
        <taxon>Coscinodiscophyceae</taxon>
        <taxon>Thalassiosirophycidae</taxon>
        <taxon>Thalassiosirales</taxon>
        <taxon>Skeletonemataceae</taxon>
        <taxon>Skeletonema</taxon>
        <taxon>Skeletonema marinoi-dohrnii complex</taxon>
    </lineage>
</organism>
<dbReference type="SUPFAM" id="SSF52047">
    <property type="entry name" value="RNI-like"/>
    <property type="match status" value="1"/>
</dbReference>
<gene>
    <name evidence="2" type="ORF">QTG54_014781</name>
</gene>
<dbReference type="EMBL" id="JATAAI010000038">
    <property type="protein sequence ID" value="KAK1734533.1"/>
    <property type="molecule type" value="Genomic_DNA"/>
</dbReference>
<dbReference type="CDD" id="cd09917">
    <property type="entry name" value="F-box_SF"/>
    <property type="match status" value="1"/>
</dbReference>
<reference evidence="2" key="1">
    <citation type="submission" date="2023-06" db="EMBL/GenBank/DDBJ databases">
        <title>Survivors Of The Sea: Transcriptome response of Skeletonema marinoi to long-term dormancy.</title>
        <authorList>
            <person name="Pinder M.I.M."/>
            <person name="Kourtchenko O."/>
            <person name="Robertson E.K."/>
            <person name="Larsson T."/>
            <person name="Maumus F."/>
            <person name="Osuna-Cruz C.M."/>
            <person name="Vancaester E."/>
            <person name="Stenow R."/>
            <person name="Vandepoele K."/>
            <person name="Ploug H."/>
            <person name="Bruchert V."/>
            <person name="Godhe A."/>
            <person name="Topel M."/>
        </authorList>
    </citation>
    <scope>NUCLEOTIDE SEQUENCE</scope>
    <source>
        <strain evidence="2">R05AC</strain>
    </source>
</reference>
<evidence type="ECO:0000313" key="2">
    <source>
        <dbReference type="EMBL" id="KAK1734533.1"/>
    </source>
</evidence>
<name>A0AAD9D6D3_9STRA</name>
<proteinExistence type="predicted"/>
<feature type="domain" description="F-box/LRR-repeat protein 15/At3g58940/PEG3-like LRR" evidence="1">
    <location>
        <begin position="129"/>
        <end position="263"/>
    </location>
</feature>
<sequence length="416" mass="47469">MNSYAAAPAPDIRNDDMHLADETAAEEVSADEVAIIFSFLSHADIMRARVCKTWRDAATKTLVPLCDFKIDSERSYNAMRVMATSLPNLQQLSVHSLGRGHKYSDGEDPHESCARVTANFMTHDIDIISSFTKLRVLHFENAPLIGRYPVLFNFPLLRELSVSSSHLLKFDLGRLSAGCPSLKSLKMSGNRPHLNLTGSLRSLRVLKHTLEEVDVANCQQIKGDFMDLADFPRLKVLELWDTATTGDVRDIGEDDFPALESLGLPTTVCGGMYYEFQLISEVPSFMQAIHLLLQRTPTLFEEDLLLRAFCWCLSKRSPDWYDVVWDGETPYPPFILQIIRAGSRLGWSWYSDDHSCEINWLDPEPSRSSESSGYETYIEELQRLEQRIDVYKGFHEPPSEMEYRRLCEEFERRALP</sequence>
<evidence type="ECO:0000313" key="3">
    <source>
        <dbReference type="Proteomes" id="UP001224775"/>
    </source>
</evidence>
<dbReference type="AlphaFoldDB" id="A0AAD9D6D3"/>
<dbReference type="InterPro" id="IPR032675">
    <property type="entry name" value="LRR_dom_sf"/>
</dbReference>
<dbReference type="InterPro" id="IPR055411">
    <property type="entry name" value="LRR_FXL15/At3g58940/PEG3-like"/>
</dbReference>
<accession>A0AAD9D6D3</accession>
<dbReference type="PANTHER" id="PTHR38926">
    <property type="entry name" value="F-BOX DOMAIN CONTAINING PROTEIN, EXPRESSED"/>
    <property type="match status" value="1"/>
</dbReference>
<comment type="caution">
    <text evidence="2">The sequence shown here is derived from an EMBL/GenBank/DDBJ whole genome shotgun (WGS) entry which is preliminary data.</text>
</comment>
<dbReference type="PANTHER" id="PTHR38926:SF5">
    <property type="entry name" value="F-BOX AND LEUCINE-RICH REPEAT PROTEIN 6"/>
    <property type="match status" value="1"/>
</dbReference>
<dbReference type="Pfam" id="PF24758">
    <property type="entry name" value="LRR_At5g56370"/>
    <property type="match status" value="1"/>
</dbReference>
<keyword evidence="3" id="KW-1185">Reference proteome</keyword>
<protein>
    <recommendedName>
        <fullName evidence="1">F-box/LRR-repeat protein 15/At3g58940/PEG3-like LRR domain-containing protein</fullName>
    </recommendedName>
</protein>
<dbReference type="Gene3D" id="3.80.10.10">
    <property type="entry name" value="Ribonuclease Inhibitor"/>
    <property type="match status" value="1"/>
</dbReference>